<dbReference type="VEuPathDB" id="HostDB:ENSMMUG00000050009"/>
<dbReference type="OMA" id="IWTELLY"/>
<reference evidence="1" key="3">
    <citation type="submission" date="2025-08" db="UniProtKB">
        <authorList>
            <consortium name="Ensembl"/>
        </authorList>
    </citation>
    <scope>IDENTIFICATION</scope>
    <source>
        <strain evidence="1">17573</strain>
    </source>
</reference>
<proteinExistence type="predicted"/>
<dbReference type="Proteomes" id="UP000006718">
    <property type="component" value="Chromosome 3"/>
</dbReference>
<dbReference type="PANTHER" id="PTHR12138">
    <property type="entry name" value="PRIMATE-EXPANDED PROTEIN FAMILY"/>
    <property type="match status" value="1"/>
</dbReference>
<evidence type="ECO:0000313" key="1">
    <source>
        <dbReference type="Ensembl" id="ENSMMUP00000078735.1"/>
    </source>
</evidence>
<sequence>FFFYFFFLRRSLALLPRLECSGAISAHCKLCLRGSRHSPASASRIAGTTGAHHHARLIFCIFLVETGFHRVSQGGLDLLTSGSSRLGLPKCWDYRLEPPRPALNFILKPLCRKEHDQNTCVSQVTIWTELLYCGGG</sequence>
<organism evidence="1 2">
    <name type="scientific">Macaca mulatta</name>
    <name type="common">Rhesus macaque</name>
    <dbReference type="NCBI Taxonomy" id="9544"/>
    <lineage>
        <taxon>Eukaryota</taxon>
        <taxon>Metazoa</taxon>
        <taxon>Chordata</taxon>
        <taxon>Craniata</taxon>
        <taxon>Vertebrata</taxon>
        <taxon>Euteleostomi</taxon>
        <taxon>Mammalia</taxon>
        <taxon>Eutheria</taxon>
        <taxon>Euarchontoglires</taxon>
        <taxon>Primates</taxon>
        <taxon>Haplorrhini</taxon>
        <taxon>Catarrhini</taxon>
        <taxon>Cercopithecidae</taxon>
        <taxon>Cercopithecinae</taxon>
        <taxon>Macaca</taxon>
    </lineage>
</organism>
<dbReference type="InParanoid" id="A0A5F8ALE2"/>
<dbReference type="AlphaFoldDB" id="A0A5F8ALE2"/>
<dbReference type="Ensembl" id="ENSMMUT00000094855.1">
    <property type="protein sequence ID" value="ENSMMUP00000078735.1"/>
    <property type="gene ID" value="ENSMMUG00000050009.1"/>
</dbReference>
<accession>A0A5F8ALE2</accession>
<reference evidence="1" key="2">
    <citation type="submission" date="2019-01" db="EMBL/GenBank/DDBJ databases">
        <authorList>
            <person name="Graves T."/>
            <person name="Eichler E.E."/>
            <person name="Wilson R.K."/>
        </authorList>
    </citation>
    <scope>NUCLEOTIDE SEQUENCE [LARGE SCALE GENOMIC DNA]</scope>
    <source>
        <strain evidence="1">17573</strain>
    </source>
</reference>
<reference evidence="1" key="4">
    <citation type="submission" date="2025-09" db="UniProtKB">
        <authorList>
            <consortium name="Ensembl"/>
        </authorList>
    </citation>
    <scope>IDENTIFICATION</scope>
    <source>
        <strain evidence="1">17573</strain>
    </source>
</reference>
<keyword evidence="2" id="KW-1185">Reference proteome</keyword>
<evidence type="ECO:0000313" key="2">
    <source>
        <dbReference type="Proteomes" id="UP000006718"/>
    </source>
</evidence>
<protein>
    <submittedName>
        <fullName evidence="1">Uncharacterized protein</fullName>
    </submittedName>
</protein>
<dbReference type="PANTHER" id="PTHR12138:SF75">
    <property type="entry name" value="SECRETED PROTEIN"/>
    <property type="match status" value="1"/>
</dbReference>
<dbReference type="GeneTree" id="ENSGT00940000163505"/>
<name>A0A5F8ALE2_MACMU</name>
<dbReference type="PRINTS" id="PR02045">
    <property type="entry name" value="F138DOMAIN"/>
</dbReference>
<reference evidence="2" key="1">
    <citation type="journal article" date="2007" name="Science">
        <title>Evolutionary and biomedical insights from the rhesus macaque genome.</title>
        <authorList>
            <person name="Gibbs R.A."/>
            <person name="Rogers J."/>
            <person name="Katze M.G."/>
            <person name="Bumgarner R."/>
            <person name="Weinstock G.M."/>
            <person name="Mardis E.R."/>
            <person name="Remington K.A."/>
            <person name="Strausberg R.L."/>
            <person name="Venter J.C."/>
            <person name="Wilson R.K."/>
            <person name="Batzer M.A."/>
            <person name="Bustamante C.D."/>
            <person name="Eichler E.E."/>
            <person name="Hahn M.W."/>
            <person name="Hardison R.C."/>
            <person name="Makova K.D."/>
            <person name="Miller W."/>
            <person name="Milosavljevic A."/>
            <person name="Palermo R.E."/>
            <person name="Siepel A."/>
            <person name="Sikela J.M."/>
            <person name="Attaway T."/>
            <person name="Bell S."/>
            <person name="Bernard K.E."/>
            <person name="Buhay C.J."/>
            <person name="Chandrabose M.N."/>
            <person name="Dao M."/>
            <person name="Davis C."/>
            <person name="Delehaunty K.D."/>
            <person name="Ding Y."/>
            <person name="Dinh H.H."/>
            <person name="Dugan-Rocha S."/>
            <person name="Fulton L.A."/>
            <person name="Gabisi R.A."/>
            <person name="Garner T.T."/>
            <person name="Godfrey J."/>
            <person name="Hawes A.C."/>
            <person name="Hernandez J."/>
            <person name="Hines S."/>
            <person name="Holder M."/>
            <person name="Hume J."/>
            <person name="Jhangiani S.N."/>
            <person name="Joshi V."/>
            <person name="Khan Z.M."/>
            <person name="Kirkness E.F."/>
            <person name="Cree A."/>
            <person name="Fowler R.G."/>
            <person name="Lee S."/>
            <person name="Lewis L.R."/>
            <person name="Li Z."/>
            <person name="Liu Y.-S."/>
            <person name="Moore S.M."/>
            <person name="Muzny D."/>
            <person name="Nazareth L.V."/>
            <person name="Ngo D.N."/>
            <person name="Okwuonu G.O."/>
            <person name="Pai G."/>
            <person name="Parker D."/>
            <person name="Paul H.A."/>
            <person name="Pfannkoch C."/>
            <person name="Pohl C.S."/>
            <person name="Rogers Y.-H.C."/>
            <person name="Ruiz S.J."/>
            <person name="Sabo A."/>
            <person name="Santibanez J."/>
            <person name="Schneider B.W."/>
            <person name="Smith S.M."/>
            <person name="Sodergren E."/>
            <person name="Svatek A.F."/>
            <person name="Utterback T.R."/>
            <person name="Vattathil S."/>
            <person name="Warren W."/>
            <person name="White C.S."/>
            <person name="Chinwalla A.T."/>
            <person name="Feng Y."/>
            <person name="Halpern A.L."/>
            <person name="Hillier L.W."/>
            <person name="Huang X."/>
            <person name="Minx P."/>
            <person name="Nelson J.O."/>
            <person name="Pepin K.H."/>
            <person name="Qin X."/>
            <person name="Sutton G.G."/>
            <person name="Venter E."/>
            <person name="Walenz B.P."/>
            <person name="Wallis J.W."/>
            <person name="Worley K.C."/>
            <person name="Yang S.-P."/>
            <person name="Jones S.M."/>
            <person name="Marra M.A."/>
            <person name="Rocchi M."/>
            <person name="Schein J.E."/>
            <person name="Baertsch R."/>
            <person name="Clarke L."/>
            <person name="Csuros M."/>
            <person name="Glasscock J."/>
            <person name="Harris R.A."/>
            <person name="Havlak P."/>
            <person name="Jackson A.R."/>
            <person name="Jiang H."/>
            <person name="Liu Y."/>
            <person name="Messina D.N."/>
            <person name="Shen Y."/>
            <person name="Song H.X.-Z."/>
            <person name="Wylie T."/>
            <person name="Zhang L."/>
            <person name="Birney E."/>
            <person name="Han K."/>
            <person name="Konkel M.K."/>
            <person name="Lee J."/>
            <person name="Smit A.F.A."/>
            <person name="Ullmer B."/>
            <person name="Wang H."/>
            <person name="Xing J."/>
            <person name="Burhans R."/>
            <person name="Cheng Z."/>
            <person name="Karro J.E."/>
            <person name="Ma J."/>
            <person name="Raney B."/>
            <person name="She X."/>
            <person name="Cox M.J."/>
            <person name="Demuth J.P."/>
            <person name="Dumas L.J."/>
            <person name="Han S.-G."/>
            <person name="Hopkins J."/>
            <person name="Karimpour-Fard A."/>
            <person name="Kim Y.H."/>
            <person name="Pollack J.R."/>
            <person name="Vinar T."/>
            <person name="Addo-Quaye C."/>
            <person name="Degenhardt J."/>
            <person name="Denby A."/>
            <person name="Hubisz M.J."/>
            <person name="Indap A."/>
            <person name="Kosiol C."/>
            <person name="Lahn B.T."/>
            <person name="Lawson H.A."/>
            <person name="Marklein A."/>
            <person name="Nielsen R."/>
            <person name="Vallender E.J."/>
            <person name="Clark A.G."/>
            <person name="Ferguson B."/>
            <person name="Hernandez R.D."/>
            <person name="Hirani K."/>
            <person name="Kehrer-Sawatzki H."/>
            <person name="Kolb J."/>
            <person name="Patil S."/>
            <person name="Pu L.-L."/>
            <person name="Ren Y."/>
            <person name="Smith D.G."/>
            <person name="Wheeler D.A."/>
            <person name="Schenck I."/>
            <person name="Ball E.V."/>
            <person name="Chen R."/>
            <person name="Cooper D.N."/>
            <person name="Giardine B."/>
            <person name="Hsu F."/>
            <person name="Kent W.J."/>
            <person name="Lesk A."/>
            <person name="Nelson D.L."/>
            <person name="O'brien W.E."/>
            <person name="Pruefer K."/>
            <person name="Stenson P.D."/>
            <person name="Wallace J.C."/>
            <person name="Ke H."/>
            <person name="Liu X.-M."/>
            <person name="Wang P."/>
            <person name="Xiang A.P."/>
            <person name="Yang F."/>
            <person name="Barber G.P."/>
            <person name="Haussler D."/>
            <person name="Karolchik D."/>
            <person name="Kern A.D."/>
            <person name="Kuhn R.M."/>
            <person name="Smith K.E."/>
            <person name="Zwieg A.S."/>
        </authorList>
    </citation>
    <scope>NUCLEOTIDE SEQUENCE [LARGE SCALE GENOMIC DNA]</scope>
    <source>
        <strain evidence="2">17573</strain>
    </source>
</reference>